<feature type="transmembrane region" description="Helical" evidence="1">
    <location>
        <begin position="59"/>
        <end position="79"/>
    </location>
</feature>
<feature type="transmembrane region" description="Helical" evidence="1">
    <location>
        <begin position="20"/>
        <end position="39"/>
    </location>
</feature>
<evidence type="ECO:0000313" key="3">
    <source>
        <dbReference type="Proteomes" id="UP000651057"/>
    </source>
</evidence>
<keyword evidence="3" id="KW-1185">Reference proteome</keyword>
<reference evidence="2" key="1">
    <citation type="submission" date="2021-01" db="EMBL/GenBank/DDBJ databases">
        <authorList>
            <person name="Zhong Y.L."/>
        </authorList>
    </citation>
    <scope>NUCLEOTIDE SEQUENCE</scope>
    <source>
        <strain evidence="2">KCTC 23302</strain>
    </source>
</reference>
<feature type="transmembrane region" description="Helical" evidence="1">
    <location>
        <begin position="139"/>
        <end position="159"/>
    </location>
</feature>
<feature type="transmembrane region" description="Helical" evidence="1">
    <location>
        <begin position="165"/>
        <end position="189"/>
    </location>
</feature>
<dbReference type="EMBL" id="JAERQJ010000011">
    <property type="protein sequence ID" value="MBL0685689.1"/>
    <property type="molecule type" value="Genomic_DNA"/>
</dbReference>
<gene>
    <name evidence="2" type="ORF">JJQ60_19310</name>
</gene>
<dbReference type="RefSeq" id="WP_201924025.1">
    <property type="nucleotide sequence ID" value="NZ_BAABAX010000026.1"/>
</dbReference>
<protein>
    <submittedName>
        <fullName evidence="2">Uncharacterized protein</fullName>
    </submittedName>
</protein>
<organism evidence="2 3">
    <name type="scientific">Aquimarina mytili</name>
    <dbReference type="NCBI Taxonomy" id="874423"/>
    <lineage>
        <taxon>Bacteria</taxon>
        <taxon>Pseudomonadati</taxon>
        <taxon>Bacteroidota</taxon>
        <taxon>Flavobacteriia</taxon>
        <taxon>Flavobacteriales</taxon>
        <taxon>Flavobacteriaceae</taxon>
        <taxon>Aquimarina</taxon>
    </lineage>
</organism>
<sequence length="262" mass="30703">MARHVPFDTKYDLIRKFEKVAFILLLVSAFLILTNWMLGKFFDETVNKDYENLKDLGKVISYVSMIGYLIIKLVTKILFHNVEKLKRNDLIDNAFGTNYSDENTTEYYNNDETEYGIKKLALNSYESSFHTENTLKLMLYKNLIILVVLSIPFLLSIFSKGGSDIVRILFEISIPLTLLTDFVILFVYFQNVTSINERFKIEFTNLENENISESDVPKLLIPVMEYYSIKSWANTNLDSKIFNSNNEKISENWKKRKEKLKK</sequence>
<keyword evidence="1" id="KW-0472">Membrane</keyword>
<keyword evidence="1" id="KW-0812">Transmembrane</keyword>
<name>A0A937D7M5_9FLAO</name>
<dbReference type="Proteomes" id="UP000651057">
    <property type="component" value="Unassembled WGS sequence"/>
</dbReference>
<comment type="caution">
    <text evidence="2">The sequence shown here is derived from an EMBL/GenBank/DDBJ whole genome shotgun (WGS) entry which is preliminary data.</text>
</comment>
<evidence type="ECO:0000256" key="1">
    <source>
        <dbReference type="SAM" id="Phobius"/>
    </source>
</evidence>
<accession>A0A937D7M5</accession>
<proteinExistence type="predicted"/>
<dbReference type="AlphaFoldDB" id="A0A937D7M5"/>
<evidence type="ECO:0000313" key="2">
    <source>
        <dbReference type="EMBL" id="MBL0685689.1"/>
    </source>
</evidence>
<keyword evidence="1" id="KW-1133">Transmembrane helix</keyword>